<name>A0A4Z0BV86_9BURK</name>
<dbReference type="PANTHER" id="PTHR32282">
    <property type="entry name" value="BINDING PROTEIN TRANSPEPTIDASE, PUTATIVE-RELATED"/>
    <property type="match status" value="1"/>
</dbReference>
<comment type="caution">
    <text evidence="4">The sequence shown here is derived from an EMBL/GenBank/DDBJ whole genome shotgun (WGS) entry which is preliminary data.</text>
</comment>
<dbReference type="GO" id="GO:0030288">
    <property type="term" value="C:outer membrane-bounded periplasmic space"/>
    <property type="evidence" value="ECO:0007669"/>
    <property type="project" value="TreeGrafter"/>
</dbReference>
<reference evidence="4 5" key="1">
    <citation type="submission" date="2019-03" db="EMBL/GenBank/DDBJ databases">
        <title>Ramlibacter sp. 18x22-1, whole genome shotgun sequence.</title>
        <authorList>
            <person name="Zhang X."/>
            <person name="Feng G."/>
            <person name="Zhu H."/>
        </authorList>
    </citation>
    <scope>NUCLEOTIDE SEQUENCE [LARGE SCALE GENOMIC DNA]</scope>
    <source>
        <strain evidence="4 5">18x22-1</strain>
    </source>
</reference>
<evidence type="ECO:0000313" key="4">
    <source>
        <dbReference type="EMBL" id="TFZ01899.1"/>
    </source>
</evidence>
<evidence type="ECO:0000256" key="2">
    <source>
        <dbReference type="ARBA" id="ARBA00022679"/>
    </source>
</evidence>
<dbReference type="RefSeq" id="WP_135249999.1">
    <property type="nucleotide sequence ID" value="NZ_SMLK01000003.1"/>
</dbReference>
<sequence length="424" mass="45644">MKTLFAILGALLAVLVVIALAVFLVLRIALTPLPGEWALPLAIGPLKLQAGVPSALRLATSWWGAPLLDGRALPVAQGRLHIQHAGDGELQVRCAPCTLQPPGLGQEPLVLPEVQFTVSRLADLLSGEVRSGAVHGRWQGQLSPQGLRLQLRIPSTPLADGFALFAGVIPEVGRARIGGSFSLDATWSLPQSTLTVTPRIEGFEVAGLGTEALVGARSACSRRASRLTADSWLARAVVAAEDQRFWDHTGYDLAELTASLVRNNEAQRIQRGASTLSQQVARLLVTGDERSPVRKLRELLYAVELDRTLGKPRLLHMYLDHAPWGEGLCGAESASLRYFGVRAHELGPAQAAWLAAMLHNPGFEAQRWAGRGGIDTARAQWVLLAMRGMPRAKKLALAEQLPMLDWTPRWAEPGTSDGGKAARP</sequence>
<dbReference type="GO" id="GO:0008955">
    <property type="term" value="F:peptidoglycan glycosyltransferase activity"/>
    <property type="evidence" value="ECO:0007669"/>
    <property type="project" value="TreeGrafter"/>
</dbReference>
<dbReference type="Gene3D" id="1.10.3810.10">
    <property type="entry name" value="Biosynthetic peptidoglycan transglycosylase-like"/>
    <property type="match status" value="1"/>
</dbReference>
<dbReference type="Pfam" id="PF00912">
    <property type="entry name" value="Transgly"/>
    <property type="match status" value="1"/>
</dbReference>
<comment type="pathway">
    <text evidence="1">Cell wall biogenesis; peptidoglycan biosynthesis.</text>
</comment>
<keyword evidence="5" id="KW-1185">Reference proteome</keyword>
<dbReference type="EMBL" id="SMLK01000003">
    <property type="protein sequence ID" value="TFZ01899.1"/>
    <property type="molecule type" value="Genomic_DNA"/>
</dbReference>
<dbReference type="Proteomes" id="UP000297839">
    <property type="component" value="Unassembled WGS sequence"/>
</dbReference>
<dbReference type="SUPFAM" id="SSF53955">
    <property type="entry name" value="Lysozyme-like"/>
    <property type="match status" value="1"/>
</dbReference>
<evidence type="ECO:0000256" key="1">
    <source>
        <dbReference type="ARBA" id="ARBA00004752"/>
    </source>
</evidence>
<dbReference type="InterPro" id="IPR036950">
    <property type="entry name" value="PBP_transglycosylase"/>
</dbReference>
<evidence type="ECO:0000313" key="5">
    <source>
        <dbReference type="Proteomes" id="UP000297839"/>
    </source>
</evidence>
<keyword evidence="2 4" id="KW-0808">Transferase</keyword>
<evidence type="ECO:0000259" key="3">
    <source>
        <dbReference type="Pfam" id="PF00912"/>
    </source>
</evidence>
<dbReference type="GO" id="GO:0009252">
    <property type="term" value="P:peptidoglycan biosynthetic process"/>
    <property type="evidence" value="ECO:0007669"/>
    <property type="project" value="TreeGrafter"/>
</dbReference>
<accession>A0A4Z0BV86</accession>
<gene>
    <name evidence="4" type="ORF">EZ216_11965</name>
</gene>
<dbReference type="InterPro" id="IPR023346">
    <property type="entry name" value="Lysozyme-like_dom_sf"/>
</dbReference>
<dbReference type="OrthoDB" id="8835701at2"/>
<feature type="domain" description="Glycosyl transferase family 51" evidence="3">
    <location>
        <begin position="231"/>
        <end position="364"/>
    </location>
</feature>
<dbReference type="InterPro" id="IPR050396">
    <property type="entry name" value="Glycosyltr_51/Transpeptidase"/>
</dbReference>
<dbReference type="PANTHER" id="PTHR32282:SF15">
    <property type="entry name" value="PENICILLIN-BINDING PROTEIN 1C"/>
    <property type="match status" value="1"/>
</dbReference>
<protein>
    <submittedName>
        <fullName evidence="4">Glycosyl transferase</fullName>
    </submittedName>
</protein>
<proteinExistence type="predicted"/>
<dbReference type="AlphaFoldDB" id="A0A4Z0BV86"/>
<dbReference type="InterPro" id="IPR001264">
    <property type="entry name" value="Glyco_trans_51"/>
</dbReference>
<organism evidence="4 5">
    <name type="scientific">Ramlibacter humi</name>
    <dbReference type="NCBI Taxonomy" id="2530451"/>
    <lineage>
        <taxon>Bacteria</taxon>
        <taxon>Pseudomonadati</taxon>
        <taxon>Pseudomonadota</taxon>
        <taxon>Betaproteobacteria</taxon>
        <taxon>Burkholderiales</taxon>
        <taxon>Comamonadaceae</taxon>
        <taxon>Ramlibacter</taxon>
    </lineage>
</organism>